<name>A0A832MJ40_UNCEI</name>
<dbReference type="InterPro" id="IPR036390">
    <property type="entry name" value="WH_DNA-bd_sf"/>
</dbReference>
<dbReference type="AlphaFoldDB" id="A0A832MJ40"/>
<evidence type="ECO:0000256" key="1">
    <source>
        <dbReference type="ARBA" id="ARBA00023015"/>
    </source>
</evidence>
<dbReference type="InterPro" id="IPR002577">
    <property type="entry name" value="HTH_HxlR"/>
</dbReference>
<feature type="domain" description="HTH hxlR-type" evidence="4">
    <location>
        <begin position="1"/>
        <end position="104"/>
    </location>
</feature>
<dbReference type="PANTHER" id="PTHR33204:SF18">
    <property type="entry name" value="TRANSCRIPTIONAL REGULATORY PROTEIN"/>
    <property type="match status" value="1"/>
</dbReference>
<sequence>MPVSLESRRLFEDVLGCKWTLGILGALAEGVVRPGRLRRALPGLSPKVMQQRLAKLERFGLATRRVVAEKPLHVEYRLTRKGRELVRIVAGVRRFAERWEVAGDAPAKPTQSR</sequence>
<protein>
    <submittedName>
        <fullName evidence="5">Transcriptional regulator</fullName>
    </submittedName>
</protein>
<keyword evidence="3" id="KW-0804">Transcription</keyword>
<dbReference type="EMBL" id="DSQF01000004">
    <property type="protein sequence ID" value="HGZ42442.1"/>
    <property type="molecule type" value="Genomic_DNA"/>
</dbReference>
<dbReference type="Gene3D" id="1.10.10.10">
    <property type="entry name" value="Winged helix-like DNA-binding domain superfamily/Winged helix DNA-binding domain"/>
    <property type="match status" value="1"/>
</dbReference>
<dbReference type="PROSITE" id="PS51118">
    <property type="entry name" value="HTH_HXLR"/>
    <property type="match status" value="1"/>
</dbReference>
<dbReference type="GO" id="GO:0003677">
    <property type="term" value="F:DNA binding"/>
    <property type="evidence" value="ECO:0007669"/>
    <property type="project" value="UniProtKB-KW"/>
</dbReference>
<evidence type="ECO:0000256" key="2">
    <source>
        <dbReference type="ARBA" id="ARBA00023125"/>
    </source>
</evidence>
<reference evidence="5" key="1">
    <citation type="journal article" date="2020" name="mSystems">
        <title>Genome- and Community-Level Interaction Insights into Carbon Utilization and Element Cycling Functions of Hydrothermarchaeota in Hydrothermal Sediment.</title>
        <authorList>
            <person name="Zhou Z."/>
            <person name="Liu Y."/>
            <person name="Xu W."/>
            <person name="Pan J."/>
            <person name="Luo Z.H."/>
            <person name="Li M."/>
        </authorList>
    </citation>
    <scope>NUCLEOTIDE SEQUENCE [LARGE SCALE GENOMIC DNA]</scope>
    <source>
        <strain evidence="5">SpSt-381</strain>
    </source>
</reference>
<dbReference type="InterPro" id="IPR036388">
    <property type="entry name" value="WH-like_DNA-bd_sf"/>
</dbReference>
<comment type="caution">
    <text evidence="5">The sequence shown here is derived from an EMBL/GenBank/DDBJ whole genome shotgun (WGS) entry which is preliminary data.</text>
</comment>
<keyword evidence="1" id="KW-0805">Transcription regulation</keyword>
<accession>A0A832MJ40</accession>
<evidence type="ECO:0000256" key="3">
    <source>
        <dbReference type="ARBA" id="ARBA00023163"/>
    </source>
</evidence>
<organism evidence="5">
    <name type="scientific">Eiseniibacteriota bacterium</name>
    <dbReference type="NCBI Taxonomy" id="2212470"/>
    <lineage>
        <taxon>Bacteria</taxon>
        <taxon>Candidatus Eiseniibacteriota</taxon>
    </lineage>
</organism>
<evidence type="ECO:0000259" key="4">
    <source>
        <dbReference type="PROSITE" id="PS51118"/>
    </source>
</evidence>
<dbReference type="SUPFAM" id="SSF46785">
    <property type="entry name" value="Winged helix' DNA-binding domain"/>
    <property type="match status" value="1"/>
</dbReference>
<proteinExistence type="predicted"/>
<dbReference type="PANTHER" id="PTHR33204">
    <property type="entry name" value="TRANSCRIPTIONAL REGULATOR, MARR FAMILY"/>
    <property type="match status" value="1"/>
</dbReference>
<keyword evidence="2" id="KW-0238">DNA-binding</keyword>
<evidence type="ECO:0000313" key="5">
    <source>
        <dbReference type="EMBL" id="HGZ42442.1"/>
    </source>
</evidence>
<gene>
    <name evidence="5" type="ORF">ENR23_03270</name>
</gene>
<dbReference type="Pfam" id="PF01638">
    <property type="entry name" value="HxlR"/>
    <property type="match status" value="1"/>
</dbReference>